<keyword evidence="3 9" id="KW-0349">Heme</keyword>
<dbReference type="Proteomes" id="UP000823982">
    <property type="component" value="Unassembled WGS sequence"/>
</dbReference>
<dbReference type="InterPro" id="IPR007197">
    <property type="entry name" value="rSAM"/>
</dbReference>
<dbReference type="PROSITE" id="PS51918">
    <property type="entry name" value="RADICAL_SAM"/>
    <property type="match status" value="1"/>
</dbReference>
<evidence type="ECO:0000259" key="10">
    <source>
        <dbReference type="PROSITE" id="PS51918"/>
    </source>
</evidence>
<comment type="similarity">
    <text evidence="1">Belongs to the anaerobic coproporphyrinogen-III oxidase family. HemW subfamily.</text>
</comment>
<dbReference type="CDD" id="cd01335">
    <property type="entry name" value="Radical_SAM"/>
    <property type="match status" value="1"/>
</dbReference>
<dbReference type="Gene3D" id="3.20.20.70">
    <property type="entry name" value="Aldolase class I"/>
    <property type="match status" value="1"/>
</dbReference>
<dbReference type="SMART" id="SM00729">
    <property type="entry name" value="Elp3"/>
    <property type="match status" value="1"/>
</dbReference>
<comment type="function">
    <text evidence="9">Probably acts as a heme chaperone, transferring heme to an unknown acceptor. Binds one molecule of heme per monomer, possibly covalently. Binds 1 [4Fe-4S] cluster. The cluster is coordinated with 3 cysteines and an exchangeable S-adenosyl-L-methionine.</text>
</comment>
<dbReference type="SFLD" id="SFLDG01065">
    <property type="entry name" value="anaerobic_coproporphyrinogen-I"/>
    <property type="match status" value="1"/>
</dbReference>
<dbReference type="GO" id="GO:0004109">
    <property type="term" value="F:coproporphyrinogen oxidase activity"/>
    <property type="evidence" value="ECO:0007669"/>
    <property type="project" value="InterPro"/>
</dbReference>
<evidence type="ECO:0000256" key="1">
    <source>
        <dbReference type="ARBA" id="ARBA00006100"/>
    </source>
</evidence>
<dbReference type="GO" id="GO:0051539">
    <property type="term" value="F:4 iron, 4 sulfur cluster binding"/>
    <property type="evidence" value="ECO:0007669"/>
    <property type="project" value="UniProtKB-UniRule"/>
</dbReference>
<dbReference type="PANTHER" id="PTHR13932:SF5">
    <property type="entry name" value="RADICAL S-ADENOSYL METHIONINE DOMAIN-CONTAINING PROTEIN 1, MITOCHONDRIAL"/>
    <property type="match status" value="1"/>
</dbReference>
<reference evidence="11" key="1">
    <citation type="submission" date="2020-10" db="EMBL/GenBank/DDBJ databases">
        <authorList>
            <person name="Gilroy R."/>
        </authorList>
    </citation>
    <scope>NUCLEOTIDE SEQUENCE</scope>
    <source>
        <strain evidence="11">CHK157-1446</strain>
    </source>
</reference>
<organism evidence="11 12">
    <name type="scientific">Candidatus Faeciplasma gallinarum</name>
    <dbReference type="NCBI Taxonomy" id="2840799"/>
    <lineage>
        <taxon>Bacteria</taxon>
        <taxon>Bacillati</taxon>
        <taxon>Bacillota</taxon>
        <taxon>Clostridia</taxon>
        <taxon>Eubacteriales</taxon>
        <taxon>Oscillospiraceae</taxon>
        <taxon>Oscillospiraceae incertae sedis</taxon>
        <taxon>Candidatus Faeciplasma</taxon>
    </lineage>
</organism>
<dbReference type="SFLD" id="SFLDF00288">
    <property type="entry name" value="HemN-like__clustered_with_nucl"/>
    <property type="match status" value="1"/>
</dbReference>
<dbReference type="SUPFAM" id="SSF102114">
    <property type="entry name" value="Radical SAM enzymes"/>
    <property type="match status" value="1"/>
</dbReference>
<dbReference type="PANTHER" id="PTHR13932">
    <property type="entry name" value="COPROPORPHYRINIGEN III OXIDASE"/>
    <property type="match status" value="1"/>
</dbReference>
<dbReference type="GO" id="GO:0046872">
    <property type="term" value="F:metal ion binding"/>
    <property type="evidence" value="ECO:0007669"/>
    <property type="project" value="UniProtKB-UniRule"/>
</dbReference>
<feature type="domain" description="Radical SAM core" evidence="10">
    <location>
        <begin position="1"/>
        <end position="228"/>
    </location>
</feature>
<dbReference type="NCBIfam" id="TIGR00539">
    <property type="entry name" value="hemN_rel"/>
    <property type="match status" value="1"/>
</dbReference>
<dbReference type="InterPro" id="IPR004559">
    <property type="entry name" value="HemW-like"/>
</dbReference>
<evidence type="ECO:0000313" key="11">
    <source>
        <dbReference type="EMBL" id="HIS24639.1"/>
    </source>
</evidence>
<gene>
    <name evidence="11" type="primary">hemW</name>
    <name evidence="11" type="ORF">IAD01_04460</name>
</gene>
<sequence length="371" mass="41241">MVGIYIHVPFCLRKCPYCAFYSVVYDRTKAGEYVAAAARNIRRYAPLMLSADTVYFGGGTPSLLSPDEVGAILDAVRQSFKLAPDAEITLEANPSSVTRQSLEGYFNCGVNRISFGVQSACDNELKMLGRLHDFGRARDAVSAAMEAGIKNISCDIMLGTPLQTMDSLLLSIDRITALQVPHISCYMLKIEEGTAYDCDKIRKLAADDDLSADMYLRLCGELRSRGYDRYEISNFAKKGFESRHNMKYWRLDEYIGIGPSAHSLFEGKRTYVPSDLNLFLQSEFQTELKEEESIDRLEEYVMLSLRTSDGISLKELKSMGADDKAVSEKARDFCKAGFLEFDGDKITLTDRGALVSNGIICELYLSAAGEG</sequence>
<dbReference type="AlphaFoldDB" id="A0A9D1ENY3"/>
<dbReference type="EMBL" id="DVIR01000039">
    <property type="protein sequence ID" value="HIS24639.1"/>
    <property type="molecule type" value="Genomic_DNA"/>
</dbReference>
<dbReference type="InterPro" id="IPR006638">
    <property type="entry name" value="Elp3/MiaA/NifB-like_rSAM"/>
</dbReference>
<evidence type="ECO:0000256" key="7">
    <source>
        <dbReference type="ARBA" id="ARBA00023014"/>
    </source>
</evidence>
<evidence type="ECO:0000256" key="6">
    <source>
        <dbReference type="ARBA" id="ARBA00023004"/>
    </source>
</evidence>
<comment type="caution">
    <text evidence="11">The sequence shown here is derived from an EMBL/GenBank/DDBJ whole genome shotgun (WGS) entry which is preliminary data.</text>
</comment>
<name>A0A9D1ENY3_9FIRM</name>
<reference evidence="11" key="2">
    <citation type="journal article" date="2021" name="PeerJ">
        <title>Extensive microbial diversity within the chicken gut microbiome revealed by metagenomics and culture.</title>
        <authorList>
            <person name="Gilroy R."/>
            <person name="Ravi A."/>
            <person name="Getino M."/>
            <person name="Pursley I."/>
            <person name="Horton D.L."/>
            <person name="Alikhan N.F."/>
            <person name="Baker D."/>
            <person name="Gharbi K."/>
            <person name="Hall N."/>
            <person name="Watson M."/>
            <person name="Adriaenssens E.M."/>
            <person name="Foster-Nyarko E."/>
            <person name="Jarju S."/>
            <person name="Secka A."/>
            <person name="Antonio M."/>
            <person name="Oren A."/>
            <person name="Chaudhuri R.R."/>
            <person name="La Ragione R."/>
            <person name="Hildebrand F."/>
            <person name="Pallen M.J."/>
        </authorList>
    </citation>
    <scope>NUCLEOTIDE SEQUENCE</scope>
    <source>
        <strain evidence="11">CHK157-1446</strain>
    </source>
</reference>
<dbReference type="SFLD" id="SFLDF00562">
    <property type="entry name" value="HemN-like__clustered_with_heat"/>
    <property type="match status" value="1"/>
</dbReference>
<evidence type="ECO:0000256" key="5">
    <source>
        <dbReference type="ARBA" id="ARBA00022723"/>
    </source>
</evidence>
<dbReference type="GO" id="GO:0005737">
    <property type="term" value="C:cytoplasm"/>
    <property type="evidence" value="ECO:0007669"/>
    <property type="project" value="UniProtKB-SubCell"/>
</dbReference>
<evidence type="ECO:0000313" key="12">
    <source>
        <dbReference type="Proteomes" id="UP000823982"/>
    </source>
</evidence>
<keyword evidence="7 9" id="KW-0411">Iron-sulfur</keyword>
<keyword evidence="9" id="KW-0963">Cytoplasm</keyword>
<accession>A0A9D1ENY3</accession>
<evidence type="ECO:0000256" key="8">
    <source>
        <dbReference type="ARBA" id="ARBA00023186"/>
    </source>
</evidence>
<dbReference type="InterPro" id="IPR010723">
    <property type="entry name" value="HemN_C"/>
</dbReference>
<keyword evidence="8 9" id="KW-0143">Chaperone</keyword>
<evidence type="ECO:0000256" key="3">
    <source>
        <dbReference type="ARBA" id="ARBA00022617"/>
    </source>
</evidence>
<evidence type="ECO:0000256" key="9">
    <source>
        <dbReference type="RuleBase" id="RU364116"/>
    </source>
</evidence>
<keyword evidence="9" id="KW-0004">4Fe-4S</keyword>
<evidence type="ECO:0000256" key="2">
    <source>
        <dbReference type="ARBA" id="ARBA00017228"/>
    </source>
</evidence>
<proteinExistence type="inferred from homology"/>
<keyword evidence="5 9" id="KW-0479">Metal-binding</keyword>
<dbReference type="SFLD" id="SFLDS00029">
    <property type="entry name" value="Radical_SAM"/>
    <property type="match status" value="1"/>
</dbReference>
<dbReference type="InterPro" id="IPR058240">
    <property type="entry name" value="rSAM_sf"/>
</dbReference>
<dbReference type="Pfam" id="PF06969">
    <property type="entry name" value="HemN_C"/>
    <property type="match status" value="1"/>
</dbReference>
<protein>
    <recommendedName>
        <fullName evidence="2 9">Heme chaperone HemW</fullName>
    </recommendedName>
</protein>
<dbReference type="InterPro" id="IPR034505">
    <property type="entry name" value="Coproporphyrinogen-III_oxidase"/>
</dbReference>
<evidence type="ECO:0000256" key="4">
    <source>
        <dbReference type="ARBA" id="ARBA00022691"/>
    </source>
</evidence>
<dbReference type="GO" id="GO:0006779">
    <property type="term" value="P:porphyrin-containing compound biosynthetic process"/>
    <property type="evidence" value="ECO:0007669"/>
    <property type="project" value="InterPro"/>
</dbReference>
<keyword evidence="4 9" id="KW-0949">S-adenosyl-L-methionine</keyword>
<keyword evidence="6 9" id="KW-0408">Iron</keyword>
<dbReference type="InterPro" id="IPR013785">
    <property type="entry name" value="Aldolase_TIM"/>
</dbReference>
<dbReference type="Pfam" id="PF04055">
    <property type="entry name" value="Radical_SAM"/>
    <property type="match status" value="1"/>
</dbReference>
<comment type="subcellular location">
    <subcellularLocation>
        <location evidence="9">Cytoplasm</location>
    </subcellularLocation>
</comment>